<proteinExistence type="inferred from homology"/>
<dbReference type="InterPro" id="IPR036388">
    <property type="entry name" value="WH-like_DNA-bd_sf"/>
</dbReference>
<dbReference type="Gene3D" id="1.10.1740.10">
    <property type="match status" value="1"/>
</dbReference>
<dbReference type="InterPro" id="IPR014284">
    <property type="entry name" value="RNA_pol_sigma-70_dom"/>
</dbReference>
<dbReference type="GO" id="GO:0003677">
    <property type="term" value="F:DNA binding"/>
    <property type="evidence" value="ECO:0007669"/>
    <property type="project" value="UniProtKB-KW"/>
</dbReference>
<keyword evidence="2" id="KW-0805">Transcription regulation</keyword>
<organism evidence="8 9">
    <name type="scientific">Candidatus Avoscillospira avistercoris</name>
    <dbReference type="NCBI Taxonomy" id="2840707"/>
    <lineage>
        <taxon>Bacteria</taxon>
        <taxon>Bacillati</taxon>
        <taxon>Bacillota</taxon>
        <taxon>Clostridia</taxon>
        <taxon>Eubacteriales</taxon>
        <taxon>Oscillospiraceae</taxon>
        <taxon>Oscillospiraceae incertae sedis</taxon>
        <taxon>Candidatus Avoscillospira</taxon>
    </lineage>
</organism>
<evidence type="ECO:0000256" key="5">
    <source>
        <dbReference type="ARBA" id="ARBA00023163"/>
    </source>
</evidence>
<accession>A0A9D1JU35</accession>
<dbReference type="Pfam" id="PF04545">
    <property type="entry name" value="Sigma70_r4"/>
    <property type="match status" value="1"/>
</dbReference>
<dbReference type="NCBIfam" id="TIGR02937">
    <property type="entry name" value="sigma70-ECF"/>
    <property type="match status" value="1"/>
</dbReference>
<gene>
    <name evidence="8" type="ORF">IAA83_05650</name>
</gene>
<protein>
    <submittedName>
        <fullName evidence="8">RNA polymerase sigma factor</fullName>
    </submittedName>
</protein>
<dbReference type="InterPro" id="IPR007630">
    <property type="entry name" value="RNA_pol_sigma70_r4"/>
</dbReference>
<evidence type="ECO:0000259" key="6">
    <source>
        <dbReference type="Pfam" id="PF04542"/>
    </source>
</evidence>
<reference evidence="8" key="1">
    <citation type="submission" date="2020-10" db="EMBL/GenBank/DDBJ databases">
        <authorList>
            <person name="Gilroy R."/>
        </authorList>
    </citation>
    <scope>NUCLEOTIDE SEQUENCE</scope>
    <source>
        <strain evidence="8">ChiBcec16-1751</strain>
    </source>
</reference>
<comment type="similarity">
    <text evidence="1">Belongs to the sigma-70 factor family. ECF subfamily.</text>
</comment>
<dbReference type="AlphaFoldDB" id="A0A9D1JU35"/>
<sequence>MWEALYETYQKELLAYGTRMSGSETLAEDLVQETFIKALTHADTVIDLSPNQQRAWLYRTFKNLFFDRCRRAVLEQETLHSIQPQMTASFDFQGAETAMLLQSVAPQDRLLFQLRYMDGYTAQELSQMLNIPAGTIRSRLSRCRAYLKEQLQK</sequence>
<dbReference type="InterPro" id="IPR013324">
    <property type="entry name" value="RNA_pol_sigma_r3/r4-like"/>
</dbReference>
<dbReference type="InterPro" id="IPR013325">
    <property type="entry name" value="RNA_pol_sigma_r2"/>
</dbReference>
<dbReference type="SUPFAM" id="SSF88659">
    <property type="entry name" value="Sigma3 and sigma4 domains of RNA polymerase sigma factors"/>
    <property type="match status" value="1"/>
</dbReference>
<keyword evidence="3" id="KW-0731">Sigma factor</keyword>
<evidence type="ECO:0000313" key="9">
    <source>
        <dbReference type="Proteomes" id="UP000886741"/>
    </source>
</evidence>
<evidence type="ECO:0000256" key="4">
    <source>
        <dbReference type="ARBA" id="ARBA00023125"/>
    </source>
</evidence>
<evidence type="ECO:0000256" key="3">
    <source>
        <dbReference type="ARBA" id="ARBA00023082"/>
    </source>
</evidence>
<evidence type="ECO:0000256" key="1">
    <source>
        <dbReference type="ARBA" id="ARBA00010641"/>
    </source>
</evidence>
<feature type="domain" description="RNA polymerase sigma-70 region 4" evidence="7">
    <location>
        <begin position="100"/>
        <end position="148"/>
    </location>
</feature>
<dbReference type="Proteomes" id="UP000886741">
    <property type="component" value="Unassembled WGS sequence"/>
</dbReference>
<evidence type="ECO:0000259" key="7">
    <source>
        <dbReference type="Pfam" id="PF04545"/>
    </source>
</evidence>
<reference evidence="8" key="2">
    <citation type="journal article" date="2021" name="PeerJ">
        <title>Extensive microbial diversity within the chicken gut microbiome revealed by metagenomics and culture.</title>
        <authorList>
            <person name="Gilroy R."/>
            <person name="Ravi A."/>
            <person name="Getino M."/>
            <person name="Pursley I."/>
            <person name="Horton D.L."/>
            <person name="Alikhan N.F."/>
            <person name="Baker D."/>
            <person name="Gharbi K."/>
            <person name="Hall N."/>
            <person name="Watson M."/>
            <person name="Adriaenssens E.M."/>
            <person name="Foster-Nyarko E."/>
            <person name="Jarju S."/>
            <person name="Secka A."/>
            <person name="Antonio M."/>
            <person name="Oren A."/>
            <person name="Chaudhuri R.R."/>
            <person name="La Ragione R."/>
            <person name="Hildebrand F."/>
            <person name="Pallen M.J."/>
        </authorList>
    </citation>
    <scope>NUCLEOTIDE SEQUENCE</scope>
    <source>
        <strain evidence="8">ChiBcec16-1751</strain>
    </source>
</reference>
<keyword evidence="5" id="KW-0804">Transcription</keyword>
<dbReference type="PANTHER" id="PTHR43133">
    <property type="entry name" value="RNA POLYMERASE ECF-TYPE SIGMA FACTO"/>
    <property type="match status" value="1"/>
</dbReference>
<dbReference type="GO" id="GO:0006352">
    <property type="term" value="P:DNA-templated transcription initiation"/>
    <property type="evidence" value="ECO:0007669"/>
    <property type="project" value="InterPro"/>
</dbReference>
<dbReference type="InterPro" id="IPR007627">
    <property type="entry name" value="RNA_pol_sigma70_r2"/>
</dbReference>
<comment type="caution">
    <text evidence="8">The sequence shown here is derived from an EMBL/GenBank/DDBJ whole genome shotgun (WGS) entry which is preliminary data.</text>
</comment>
<name>A0A9D1JU35_9FIRM</name>
<dbReference type="GO" id="GO:0016987">
    <property type="term" value="F:sigma factor activity"/>
    <property type="evidence" value="ECO:0007669"/>
    <property type="project" value="UniProtKB-KW"/>
</dbReference>
<dbReference type="EMBL" id="DVJJ01000085">
    <property type="protein sequence ID" value="HIS64839.1"/>
    <property type="molecule type" value="Genomic_DNA"/>
</dbReference>
<evidence type="ECO:0000313" key="8">
    <source>
        <dbReference type="EMBL" id="HIS64839.1"/>
    </source>
</evidence>
<dbReference type="SUPFAM" id="SSF88946">
    <property type="entry name" value="Sigma2 domain of RNA polymerase sigma factors"/>
    <property type="match status" value="1"/>
</dbReference>
<evidence type="ECO:0000256" key="2">
    <source>
        <dbReference type="ARBA" id="ARBA00023015"/>
    </source>
</evidence>
<dbReference type="Pfam" id="PF04542">
    <property type="entry name" value="Sigma70_r2"/>
    <property type="match status" value="1"/>
</dbReference>
<feature type="domain" description="RNA polymerase sigma-70 region 2" evidence="6">
    <location>
        <begin position="5"/>
        <end position="72"/>
    </location>
</feature>
<dbReference type="PANTHER" id="PTHR43133:SF25">
    <property type="entry name" value="RNA POLYMERASE SIGMA FACTOR RFAY-RELATED"/>
    <property type="match status" value="1"/>
</dbReference>
<keyword evidence="4" id="KW-0238">DNA-binding</keyword>
<dbReference type="Gene3D" id="1.10.10.10">
    <property type="entry name" value="Winged helix-like DNA-binding domain superfamily/Winged helix DNA-binding domain"/>
    <property type="match status" value="1"/>
</dbReference>
<dbReference type="InterPro" id="IPR039425">
    <property type="entry name" value="RNA_pol_sigma-70-like"/>
</dbReference>